<evidence type="ECO:0000259" key="6">
    <source>
        <dbReference type="PROSITE" id="PS51007"/>
    </source>
</evidence>
<dbReference type="EMBL" id="BNCH01000002">
    <property type="protein sequence ID" value="GHE93715.1"/>
    <property type="molecule type" value="Genomic_DNA"/>
</dbReference>
<dbReference type="InterPro" id="IPR036909">
    <property type="entry name" value="Cyt_c-like_dom_sf"/>
</dbReference>
<keyword evidence="3 4" id="KW-0408">Iron</keyword>
<dbReference type="SUPFAM" id="SSF46626">
    <property type="entry name" value="Cytochrome c"/>
    <property type="match status" value="1"/>
</dbReference>
<dbReference type="Gene3D" id="1.10.760.10">
    <property type="entry name" value="Cytochrome c-like domain"/>
    <property type="match status" value="1"/>
</dbReference>
<evidence type="ECO:0000256" key="4">
    <source>
        <dbReference type="PROSITE-ProRule" id="PRU00433"/>
    </source>
</evidence>
<accession>A0ABQ3IV29</accession>
<keyword evidence="8" id="KW-1185">Reference proteome</keyword>
<dbReference type="Proteomes" id="UP000609802">
    <property type="component" value="Unassembled WGS sequence"/>
</dbReference>
<evidence type="ECO:0000256" key="5">
    <source>
        <dbReference type="SAM" id="SignalP"/>
    </source>
</evidence>
<dbReference type="PROSITE" id="PS51007">
    <property type="entry name" value="CYTC"/>
    <property type="match status" value="1"/>
</dbReference>
<sequence>MTKSIQTLMCSVAFLTANLAGGGVALAQDADFGKTVFMTSCAVCHGEMGGGGGPVGELFAKRPRNLTTLAKDNDGVFPLERVYDSISGKREIQGHGDSNMPIWGPIFTAEAMPRAIHPGLSPEEIAHGRILSLVYYLQTIQE</sequence>
<feature type="chain" id="PRO_5045633464" description="Cytochrome c domain-containing protein" evidence="5">
    <location>
        <begin position="28"/>
        <end position="142"/>
    </location>
</feature>
<dbReference type="Pfam" id="PF00034">
    <property type="entry name" value="Cytochrom_C"/>
    <property type="match status" value="1"/>
</dbReference>
<evidence type="ECO:0000313" key="7">
    <source>
        <dbReference type="EMBL" id="GHE93715.1"/>
    </source>
</evidence>
<evidence type="ECO:0000256" key="2">
    <source>
        <dbReference type="ARBA" id="ARBA00022723"/>
    </source>
</evidence>
<comment type="caution">
    <text evidence="7">The sequence shown here is derived from an EMBL/GenBank/DDBJ whole genome shotgun (WGS) entry which is preliminary data.</text>
</comment>
<feature type="domain" description="Cytochrome c" evidence="6">
    <location>
        <begin position="28"/>
        <end position="141"/>
    </location>
</feature>
<proteinExistence type="predicted"/>
<gene>
    <name evidence="7" type="ORF">GCM10016455_12370</name>
</gene>
<evidence type="ECO:0000256" key="3">
    <source>
        <dbReference type="ARBA" id="ARBA00023004"/>
    </source>
</evidence>
<dbReference type="RefSeq" id="WP_191285613.1">
    <property type="nucleotide sequence ID" value="NZ_BNCH01000002.1"/>
</dbReference>
<organism evidence="7 8">
    <name type="scientific">Aliiroseovarius zhejiangensis</name>
    <dbReference type="NCBI Taxonomy" id="1632025"/>
    <lineage>
        <taxon>Bacteria</taxon>
        <taxon>Pseudomonadati</taxon>
        <taxon>Pseudomonadota</taxon>
        <taxon>Alphaproteobacteria</taxon>
        <taxon>Rhodobacterales</taxon>
        <taxon>Paracoccaceae</taxon>
        <taxon>Aliiroseovarius</taxon>
    </lineage>
</organism>
<reference evidence="8" key="1">
    <citation type="journal article" date="2019" name="Int. J. Syst. Evol. Microbiol.">
        <title>The Global Catalogue of Microorganisms (GCM) 10K type strain sequencing project: providing services to taxonomists for standard genome sequencing and annotation.</title>
        <authorList>
            <consortium name="The Broad Institute Genomics Platform"/>
            <consortium name="The Broad Institute Genome Sequencing Center for Infectious Disease"/>
            <person name="Wu L."/>
            <person name="Ma J."/>
        </authorList>
    </citation>
    <scope>NUCLEOTIDE SEQUENCE [LARGE SCALE GENOMIC DNA]</scope>
    <source>
        <strain evidence="8">KCTC 42443</strain>
    </source>
</reference>
<evidence type="ECO:0000256" key="1">
    <source>
        <dbReference type="ARBA" id="ARBA00022617"/>
    </source>
</evidence>
<protein>
    <recommendedName>
        <fullName evidence="6">Cytochrome c domain-containing protein</fullName>
    </recommendedName>
</protein>
<keyword evidence="2 4" id="KW-0479">Metal-binding</keyword>
<keyword evidence="5" id="KW-0732">Signal</keyword>
<feature type="signal peptide" evidence="5">
    <location>
        <begin position="1"/>
        <end position="27"/>
    </location>
</feature>
<name>A0ABQ3IV29_9RHOB</name>
<evidence type="ECO:0000313" key="8">
    <source>
        <dbReference type="Proteomes" id="UP000609802"/>
    </source>
</evidence>
<keyword evidence="1 4" id="KW-0349">Heme</keyword>
<dbReference type="InterPro" id="IPR009056">
    <property type="entry name" value="Cyt_c-like_dom"/>
</dbReference>